<reference evidence="2 3" key="1">
    <citation type="journal article" date="2015" name="BMC Genomics">
        <title>Comparative genomics and metabolic profiling of the genus Lysobacter.</title>
        <authorList>
            <person name="de Bruijn I."/>
            <person name="Cheng X."/>
            <person name="de Jager V."/>
            <person name="Exposito R.G."/>
            <person name="Watrous J."/>
            <person name="Patel N."/>
            <person name="Postma J."/>
            <person name="Dorrestein P.C."/>
            <person name="Kobayashi D."/>
            <person name="Raaijmakers J.M."/>
        </authorList>
    </citation>
    <scope>NUCLEOTIDE SEQUENCE [LARGE SCALE GENOMIC DNA]</scope>
    <source>
        <strain evidence="2 3">76</strain>
    </source>
</reference>
<feature type="compositionally biased region" description="Basic and acidic residues" evidence="1">
    <location>
        <begin position="23"/>
        <end position="35"/>
    </location>
</feature>
<dbReference type="EMBL" id="CP011129">
    <property type="protein sequence ID" value="ALN79902.1"/>
    <property type="molecule type" value="Genomic_DNA"/>
</dbReference>
<protein>
    <submittedName>
        <fullName evidence="2">Uncharacterized protein</fullName>
    </submittedName>
</protein>
<keyword evidence="3" id="KW-1185">Reference proteome</keyword>
<dbReference type="KEGG" id="lab:LA76x_1748"/>
<feature type="region of interest" description="Disordered" evidence="1">
    <location>
        <begin position="1"/>
        <end position="64"/>
    </location>
</feature>
<dbReference type="Proteomes" id="UP000060787">
    <property type="component" value="Chromosome"/>
</dbReference>
<gene>
    <name evidence="2" type="ORF">LA76x_1748</name>
</gene>
<feature type="compositionally biased region" description="Basic and acidic residues" evidence="1">
    <location>
        <begin position="1"/>
        <end position="10"/>
    </location>
</feature>
<proteinExistence type="predicted"/>
<evidence type="ECO:0000313" key="2">
    <source>
        <dbReference type="EMBL" id="ALN79902.1"/>
    </source>
</evidence>
<name>A0A0S2F8M6_LYSAN</name>
<evidence type="ECO:0000256" key="1">
    <source>
        <dbReference type="SAM" id="MobiDB-lite"/>
    </source>
</evidence>
<evidence type="ECO:0000313" key="3">
    <source>
        <dbReference type="Proteomes" id="UP000060787"/>
    </source>
</evidence>
<sequence>MDSALTERRAVLQPAVAANKPRQRPDRTTPSETRRGIRRWIRKQGLGTGPRNDNGEGLAPFPMP</sequence>
<organism evidence="2 3">
    <name type="scientific">Lysobacter antibioticus</name>
    <dbReference type="NCBI Taxonomy" id="84531"/>
    <lineage>
        <taxon>Bacteria</taxon>
        <taxon>Pseudomonadati</taxon>
        <taxon>Pseudomonadota</taxon>
        <taxon>Gammaproteobacteria</taxon>
        <taxon>Lysobacterales</taxon>
        <taxon>Lysobacteraceae</taxon>
        <taxon>Lysobacter</taxon>
    </lineage>
</organism>
<accession>A0A0S2F8M6</accession>
<dbReference type="PATRIC" id="fig|84531.8.peg.1775"/>
<dbReference type="AlphaFoldDB" id="A0A0S2F8M6"/>